<evidence type="ECO:0000256" key="2">
    <source>
        <dbReference type="ARBA" id="ARBA00023015"/>
    </source>
</evidence>
<protein>
    <submittedName>
        <fullName evidence="6">DNA-binding transcriptional LysR family regulator</fullName>
    </submittedName>
</protein>
<dbReference type="GO" id="GO:0003700">
    <property type="term" value="F:DNA-binding transcription factor activity"/>
    <property type="evidence" value="ECO:0007669"/>
    <property type="project" value="InterPro"/>
</dbReference>
<proteinExistence type="inferred from homology"/>
<keyword evidence="7" id="KW-1185">Reference proteome</keyword>
<keyword evidence="2" id="KW-0805">Transcription regulation</keyword>
<dbReference type="RefSeq" id="WP_132805070.1">
    <property type="nucleotide sequence ID" value="NZ_SMAK01000001.1"/>
</dbReference>
<evidence type="ECO:0000256" key="4">
    <source>
        <dbReference type="ARBA" id="ARBA00023163"/>
    </source>
</evidence>
<accession>A0A4R3MMK5</accession>
<name>A0A4R3MMK5_9HYPH</name>
<organism evidence="6 7">
    <name type="scientific">Tepidamorphus gemmatus</name>
    <dbReference type="NCBI Taxonomy" id="747076"/>
    <lineage>
        <taxon>Bacteria</taxon>
        <taxon>Pseudomonadati</taxon>
        <taxon>Pseudomonadota</taxon>
        <taxon>Alphaproteobacteria</taxon>
        <taxon>Hyphomicrobiales</taxon>
        <taxon>Tepidamorphaceae</taxon>
        <taxon>Tepidamorphus</taxon>
    </lineage>
</organism>
<gene>
    <name evidence="6" type="ORF">EDC22_101582</name>
</gene>
<dbReference type="InterPro" id="IPR036390">
    <property type="entry name" value="WH_DNA-bd_sf"/>
</dbReference>
<dbReference type="SUPFAM" id="SSF53850">
    <property type="entry name" value="Periplasmic binding protein-like II"/>
    <property type="match status" value="1"/>
</dbReference>
<evidence type="ECO:0000259" key="5">
    <source>
        <dbReference type="PROSITE" id="PS50931"/>
    </source>
</evidence>
<dbReference type="GO" id="GO:0003677">
    <property type="term" value="F:DNA binding"/>
    <property type="evidence" value="ECO:0007669"/>
    <property type="project" value="UniProtKB-KW"/>
</dbReference>
<dbReference type="Pfam" id="PF03466">
    <property type="entry name" value="LysR_substrate"/>
    <property type="match status" value="1"/>
</dbReference>
<dbReference type="FunFam" id="1.10.10.10:FF:000001">
    <property type="entry name" value="LysR family transcriptional regulator"/>
    <property type="match status" value="1"/>
</dbReference>
<dbReference type="InterPro" id="IPR036388">
    <property type="entry name" value="WH-like_DNA-bd_sf"/>
</dbReference>
<dbReference type="InterPro" id="IPR000847">
    <property type="entry name" value="LysR_HTH_N"/>
</dbReference>
<comment type="caution">
    <text evidence="6">The sequence shown here is derived from an EMBL/GenBank/DDBJ whole genome shotgun (WGS) entry which is preliminary data.</text>
</comment>
<dbReference type="PANTHER" id="PTHR30419:SF31">
    <property type="entry name" value="BLR3139 PROTEIN"/>
    <property type="match status" value="1"/>
</dbReference>
<dbReference type="GO" id="GO:0005829">
    <property type="term" value="C:cytosol"/>
    <property type="evidence" value="ECO:0007669"/>
    <property type="project" value="TreeGrafter"/>
</dbReference>
<keyword evidence="3 6" id="KW-0238">DNA-binding</keyword>
<evidence type="ECO:0000256" key="1">
    <source>
        <dbReference type="ARBA" id="ARBA00009437"/>
    </source>
</evidence>
<dbReference type="InterPro" id="IPR005119">
    <property type="entry name" value="LysR_subst-bd"/>
</dbReference>
<dbReference type="Pfam" id="PF00126">
    <property type="entry name" value="HTH_1"/>
    <property type="match status" value="1"/>
</dbReference>
<dbReference type="CDD" id="cd05466">
    <property type="entry name" value="PBP2_LTTR_substrate"/>
    <property type="match status" value="1"/>
</dbReference>
<comment type="similarity">
    <text evidence="1">Belongs to the LysR transcriptional regulatory family.</text>
</comment>
<reference evidence="6 7" key="1">
    <citation type="submission" date="2019-03" db="EMBL/GenBank/DDBJ databases">
        <title>Genomic Encyclopedia of Type Strains, Phase IV (KMG-IV): sequencing the most valuable type-strain genomes for metagenomic binning, comparative biology and taxonomic classification.</title>
        <authorList>
            <person name="Goeker M."/>
        </authorList>
    </citation>
    <scope>NUCLEOTIDE SEQUENCE [LARGE SCALE GENOMIC DNA]</scope>
    <source>
        <strain evidence="6 7">DSM 19345</strain>
    </source>
</reference>
<dbReference type="SUPFAM" id="SSF46785">
    <property type="entry name" value="Winged helix' DNA-binding domain"/>
    <property type="match status" value="1"/>
</dbReference>
<evidence type="ECO:0000256" key="3">
    <source>
        <dbReference type="ARBA" id="ARBA00023125"/>
    </source>
</evidence>
<sequence>MQLRHLRYFIALGRIGHFGRAAEACNVTQSTLSAAIRQLELEIGAPLIERDKRFKGLTAEGKVLLAWAARVVAEREALDQQIGLLRGELSGELSIGVVPTALPTIGLVTTPLAEAHPNVTLRILSRSSNEIQQMLDDFMLDVGITYLDNEPLHGVDVFPLYAEHYILLTPQDGPFRGRRSVSWREAADTPLCLLTSDMQNRRILNAIFASVGRVPNAHAETNSVMTLCSHIRAGVWSSVLPHNFLWVFGTPPGMIALPLVEPERTFTIGVVVRRQDPVAPLVDAFVKAALASDIEARIRSDPS</sequence>
<dbReference type="PANTHER" id="PTHR30419">
    <property type="entry name" value="HTH-TYPE TRANSCRIPTIONAL REGULATOR YBHD"/>
    <property type="match status" value="1"/>
</dbReference>
<dbReference type="EMBL" id="SMAK01000001">
    <property type="protein sequence ID" value="TCT13710.1"/>
    <property type="molecule type" value="Genomic_DNA"/>
</dbReference>
<keyword evidence="4" id="KW-0804">Transcription</keyword>
<dbReference type="InterPro" id="IPR050950">
    <property type="entry name" value="HTH-type_LysR_regulators"/>
</dbReference>
<dbReference type="Gene3D" id="3.40.190.290">
    <property type="match status" value="1"/>
</dbReference>
<dbReference type="PROSITE" id="PS50931">
    <property type="entry name" value="HTH_LYSR"/>
    <property type="match status" value="1"/>
</dbReference>
<dbReference type="PRINTS" id="PR00039">
    <property type="entry name" value="HTHLYSR"/>
</dbReference>
<dbReference type="AlphaFoldDB" id="A0A4R3MMK5"/>
<evidence type="ECO:0000313" key="6">
    <source>
        <dbReference type="EMBL" id="TCT13710.1"/>
    </source>
</evidence>
<dbReference type="Proteomes" id="UP000295678">
    <property type="component" value="Unassembled WGS sequence"/>
</dbReference>
<evidence type="ECO:0000313" key="7">
    <source>
        <dbReference type="Proteomes" id="UP000295678"/>
    </source>
</evidence>
<dbReference type="OrthoDB" id="9775392at2"/>
<feature type="domain" description="HTH lysR-type" evidence="5">
    <location>
        <begin position="1"/>
        <end position="58"/>
    </location>
</feature>
<dbReference type="Gene3D" id="1.10.10.10">
    <property type="entry name" value="Winged helix-like DNA-binding domain superfamily/Winged helix DNA-binding domain"/>
    <property type="match status" value="1"/>
</dbReference>